<dbReference type="PANTHER" id="PTHR11571:SF150">
    <property type="entry name" value="GLUTATHIONE S-TRANSFERASE"/>
    <property type="match status" value="1"/>
</dbReference>
<accession>A0A194AP16</accession>
<dbReference type="Gene3D" id="3.40.30.10">
    <property type="entry name" value="Glutaredoxin"/>
    <property type="match status" value="1"/>
</dbReference>
<feature type="domain" description="GST C-terminal" evidence="5">
    <location>
        <begin position="81"/>
        <end position="206"/>
    </location>
</feature>
<dbReference type="InterPro" id="IPR036249">
    <property type="entry name" value="Thioredoxin-like_sf"/>
</dbReference>
<keyword evidence="2" id="KW-0273">Eye lens protein</keyword>
<dbReference type="CDD" id="cd03039">
    <property type="entry name" value="GST_N_Sigma_like"/>
    <property type="match status" value="1"/>
</dbReference>
<name>A0A194AP16_PINFU</name>
<dbReference type="SFLD" id="SFLDG00363">
    <property type="entry name" value="AMPS_(cytGST):_Alpha-__Mu-__Pi"/>
    <property type="match status" value="1"/>
</dbReference>
<feature type="domain" description="GST N-terminal" evidence="4">
    <location>
        <begin position="2"/>
        <end position="79"/>
    </location>
</feature>
<sequence>MPKYKLHYFGVRGRGEIIRLVLTVAGQDFEDRRITQEEWPKVKSEIPSGQVPLLEVDGKHMNESLAIARYLAREYDLGGKTNHEQYLVDRVVGAVDDYFTKAVQILFLEKDEKKKAELQKALDDEHTPRFLKMFTKYLEESGGDGDFFVGNSGTLADLAVHDCFTTFLKQNDKLLDKYPKLQANRKATEALPHMADYLAKRPDVPI</sequence>
<dbReference type="InterPro" id="IPR040079">
    <property type="entry name" value="Glutathione_S-Trfase"/>
</dbReference>
<protein>
    <submittedName>
        <fullName evidence="6">Putative sigma class glutathione-s-transferase 2</fullName>
    </submittedName>
</protein>
<dbReference type="InterPro" id="IPR036282">
    <property type="entry name" value="Glutathione-S-Trfase_C_sf"/>
</dbReference>
<keyword evidence="6" id="KW-0808">Transferase</keyword>
<evidence type="ECO:0000313" key="6">
    <source>
        <dbReference type="EMBL" id="JAS04242.1"/>
    </source>
</evidence>
<dbReference type="GO" id="GO:0006749">
    <property type="term" value="P:glutathione metabolic process"/>
    <property type="evidence" value="ECO:0007669"/>
    <property type="project" value="TreeGrafter"/>
</dbReference>
<organism evidence="6">
    <name type="scientific">Pinctada fucata</name>
    <name type="common">Akoya pearl oyster</name>
    <name type="synonym">Pinctada imbricata fucata</name>
    <dbReference type="NCBI Taxonomy" id="50426"/>
    <lineage>
        <taxon>Eukaryota</taxon>
        <taxon>Metazoa</taxon>
        <taxon>Spiralia</taxon>
        <taxon>Lophotrochozoa</taxon>
        <taxon>Mollusca</taxon>
        <taxon>Bivalvia</taxon>
        <taxon>Autobranchia</taxon>
        <taxon>Pteriomorphia</taxon>
        <taxon>Pterioida</taxon>
        <taxon>Pterioidea</taxon>
        <taxon>Pteriidae</taxon>
        <taxon>Pinctada</taxon>
    </lineage>
</organism>
<evidence type="ECO:0000259" key="4">
    <source>
        <dbReference type="PROSITE" id="PS50404"/>
    </source>
</evidence>
<dbReference type="EMBL" id="GELH01000030">
    <property type="protein sequence ID" value="JAS04242.1"/>
    <property type="molecule type" value="Transcribed_RNA"/>
</dbReference>
<reference evidence="6" key="1">
    <citation type="submission" date="2016-03" db="EMBL/GenBank/DDBJ databases">
        <authorList>
            <person name="Ploux O."/>
        </authorList>
    </citation>
    <scope>NUCLEOTIDE SEQUENCE</scope>
    <source>
        <tissue evidence="6">Mantle</tissue>
    </source>
</reference>
<dbReference type="FunFam" id="3.40.30.10:FF:000035">
    <property type="entry name" value="hematopoietic prostaglandin D synthase"/>
    <property type="match status" value="1"/>
</dbReference>
<comment type="function">
    <text evidence="3">S-crystallins are structural components of squids and octopi eye lens. Contains relatively little if any GST activity.</text>
</comment>
<comment type="similarity">
    <text evidence="1">Belongs to the GST superfamily.</text>
</comment>
<dbReference type="InterPro" id="IPR050213">
    <property type="entry name" value="GST_superfamily"/>
</dbReference>
<dbReference type="SFLD" id="SFLDG01205">
    <property type="entry name" value="AMPS.1"/>
    <property type="match status" value="1"/>
</dbReference>
<evidence type="ECO:0000256" key="3">
    <source>
        <dbReference type="ARBA" id="ARBA00049616"/>
    </source>
</evidence>
<dbReference type="InterPro" id="IPR004046">
    <property type="entry name" value="GST_C"/>
</dbReference>
<dbReference type="InterPro" id="IPR010987">
    <property type="entry name" value="Glutathione-S-Trfase_C-like"/>
</dbReference>
<dbReference type="SFLD" id="SFLDS00019">
    <property type="entry name" value="Glutathione_Transferase_(cytos"/>
    <property type="match status" value="1"/>
</dbReference>
<dbReference type="AlphaFoldDB" id="A0A194AP16"/>
<dbReference type="InterPro" id="IPR004045">
    <property type="entry name" value="Glutathione_S-Trfase_N"/>
</dbReference>
<dbReference type="PROSITE" id="PS50405">
    <property type="entry name" value="GST_CTER"/>
    <property type="match status" value="1"/>
</dbReference>
<evidence type="ECO:0000256" key="1">
    <source>
        <dbReference type="ARBA" id="ARBA00007409"/>
    </source>
</evidence>
<dbReference type="PROSITE" id="PS50404">
    <property type="entry name" value="GST_NTER"/>
    <property type="match status" value="1"/>
</dbReference>
<dbReference type="SUPFAM" id="SSF47616">
    <property type="entry name" value="GST C-terminal domain-like"/>
    <property type="match status" value="1"/>
</dbReference>
<dbReference type="Pfam" id="PF14497">
    <property type="entry name" value="GST_C_3"/>
    <property type="match status" value="1"/>
</dbReference>
<dbReference type="CDD" id="cd03192">
    <property type="entry name" value="GST_C_Sigma_like"/>
    <property type="match status" value="1"/>
</dbReference>
<dbReference type="Gene3D" id="1.20.1050.10">
    <property type="match status" value="1"/>
</dbReference>
<dbReference type="SUPFAM" id="SSF52833">
    <property type="entry name" value="Thioredoxin-like"/>
    <property type="match status" value="1"/>
</dbReference>
<dbReference type="PANTHER" id="PTHR11571">
    <property type="entry name" value="GLUTATHIONE S-TRANSFERASE"/>
    <property type="match status" value="1"/>
</dbReference>
<proteinExistence type="inferred from homology"/>
<evidence type="ECO:0000256" key="2">
    <source>
        <dbReference type="ARBA" id="ARBA00022613"/>
    </source>
</evidence>
<dbReference type="GO" id="GO:0004364">
    <property type="term" value="F:glutathione transferase activity"/>
    <property type="evidence" value="ECO:0007669"/>
    <property type="project" value="TreeGrafter"/>
</dbReference>
<dbReference type="FunFam" id="1.20.1050.10:FF:000030">
    <property type="entry name" value="Glutathione S-transferase S1"/>
    <property type="match status" value="1"/>
</dbReference>
<dbReference type="GO" id="GO:0005212">
    <property type="term" value="F:structural constituent of eye lens"/>
    <property type="evidence" value="ECO:0007669"/>
    <property type="project" value="UniProtKB-KW"/>
</dbReference>
<dbReference type="Pfam" id="PF02798">
    <property type="entry name" value="GST_N"/>
    <property type="match status" value="1"/>
</dbReference>
<evidence type="ECO:0000259" key="5">
    <source>
        <dbReference type="PROSITE" id="PS50405"/>
    </source>
</evidence>